<comment type="caution">
    <text evidence="2">The sequence shown here is derived from an EMBL/GenBank/DDBJ whole genome shotgun (WGS) entry which is preliminary data.</text>
</comment>
<proteinExistence type="predicted"/>
<dbReference type="EMBL" id="BAABRT010000002">
    <property type="protein sequence ID" value="GAA5523893.1"/>
    <property type="molecule type" value="Genomic_DNA"/>
</dbReference>
<feature type="transmembrane region" description="Helical" evidence="1">
    <location>
        <begin position="98"/>
        <end position="118"/>
    </location>
</feature>
<feature type="transmembrane region" description="Helical" evidence="1">
    <location>
        <begin position="361"/>
        <end position="379"/>
    </location>
</feature>
<dbReference type="PANTHER" id="PTHR30282">
    <property type="entry name" value="P-AMINOBENZOYL GLUTAMATE TRANSPORTER"/>
    <property type="match status" value="1"/>
</dbReference>
<gene>
    <name evidence="2" type="primary">abgT_1</name>
    <name evidence="2" type="ORF">Maes01_00442</name>
</gene>
<evidence type="ECO:0000256" key="1">
    <source>
        <dbReference type="SAM" id="Phobius"/>
    </source>
</evidence>
<feature type="transmembrane region" description="Helical" evidence="1">
    <location>
        <begin position="156"/>
        <end position="173"/>
    </location>
</feature>
<evidence type="ECO:0000313" key="2">
    <source>
        <dbReference type="EMBL" id="GAA5523893.1"/>
    </source>
</evidence>
<organism evidence="2 3">
    <name type="scientific">Microbulbifer aestuariivivens</name>
    <dbReference type="NCBI Taxonomy" id="1908308"/>
    <lineage>
        <taxon>Bacteria</taxon>
        <taxon>Pseudomonadati</taxon>
        <taxon>Pseudomonadota</taxon>
        <taxon>Gammaproteobacteria</taxon>
        <taxon>Cellvibrionales</taxon>
        <taxon>Microbulbiferaceae</taxon>
        <taxon>Microbulbifer</taxon>
    </lineage>
</organism>
<feature type="transmembrane region" description="Helical" evidence="1">
    <location>
        <begin position="457"/>
        <end position="476"/>
    </location>
</feature>
<feature type="transmembrane region" description="Helical" evidence="1">
    <location>
        <begin position="278"/>
        <end position="298"/>
    </location>
</feature>
<feature type="transmembrane region" description="Helical" evidence="1">
    <location>
        <begin position="427"/>
        <end position="445"/>
    </location>
</feature>
<feature type="transmembrane region" description="Helical" evidence="1">
    <location>
        <begin position="318"/>
        <end position="341"/>
    </location>
</feature>
<dbReference type="PANTHER" id="PTHR30282:SF1">
    <property type="entry name" value="ABGT FAMILY TRANSPORTER"/>
    <property type="match status" value="1"/>
</dbReference>
<feature type="transmembrane region" description="Helical" evidence="1">
    <location>
        <begin position="399"/>
        <end position="420"/>
    </location>
</feature>
<reference evidence="2 3" key="1">
    <citation type="submission" date="2024-02" db="EMBL/GenBank/DDBJ databases">
        <title>Microbulbifer aestuariivivens NBRC 112533.</title>
        <authorList>
            <person name="Ichikawa N."/>
            <person name="Katano-Makiyama Y."/>
            <person name="Hidaka K."/>
        </authorList>
    </citation>
    <scope>NUCLEOTIDE SEQUENCE [LARGE SCALE GENOMIC DNA]</scope>
    <source>
        <strain evidence="2 3">NBRC 112533</strain>
    </source>
</reference>
<dbReference type="Pfam" id="PF03806">
    <property type="entry name" value="ABG_transport"/>
    <property type="match status" value="1"/>
</dbReference>
<keyword evidence="3" id="KW-1185">Reference proteome</keyword>
<accession>A0ABP9WL13</accession>
<feature type="transmembrane region" description="Helical" evidence="1">
    <location>
        <begin position="180"/>
        <end position="200"/>
    </location>
</feature>
<feature type="transmembrane region" description="Helical" evidence="1">
    <location>
        <begin position="227"/>
        <end position="245"/>
    </location>
</feature>
<sequence>MAGDRNNMHNDNQARSEVSAKTGWVNRALNFIEVVGNRLPDPAVLFLVLMVTVWVVSFLLSGIRFDAIHPATGEAVQVTNLLSGDSFAYFLSHMVTTFTGFAPLGVVLVAMLGVGVAEESGFINAVLKKLLAVTPQMLLTPMLILVAIVSHTAVDAGYVLVIPLGGVIFYAAGRHPLAGIAAAFAGVSGGFSANFVPSAIDPLLQGFTQSAGQIVSPQLQLNPLNNWFFTSASSLVIVLLGWWLTDRVIEPRLKNVAIDGDPDEMPVMQEVGSRERRALRLSSLVMLLGIGALIGWMLPADSALRDSAGNLAAFGAPAMKSIVPLIFLLFILPGVVFGYVVGTFKKSKDVIDAMSKTMGSMSYYIVMAFFCALFISEFGRSGLGTLLAVEGGNLLAAMALPGPVTLMGIILLVGFVNLFVGSASAKWALLAPIFVPMLMQVGFSPDLTQAAYRVGDSSTNIITPLMPYFPLVVVYCQRYVKSTGIGTLVSMMLPYSLVFLFCWSIFLVLYWSLGIPLGLQSSYTYP</sequence>
<protein>
    <submittedName>
        <fullName evidence="2">p-aminobenzoyl-glutamate transport protein</fullName>
    </submittedName>
</protein>
<keyword evidence="1" id="KW-1133">Transmembrane helix</keyword>
<dbReference type="RefSeq" id="WP_345548432.1">
    <property type="nucleotide sequence ID" value="NZ_BAABRT010000002.1"/>
</dbReference>
<dbReference type="InterPro" id="IPR004697">
    <property type="entry name" value="AbgT"/>
</dbReference>
<name>A0ABP9WL13_9GAMM</name>
<feature type="transmembrane region" description="Helical" evidence="1">
    <location>
        <begin position="488"/>
        <end position="513"/>
    </location>
</feature>
<evidence type="ECO:0000313" key="3">
    <source>
        <dbReference type="Proteomes" id="UP001408594"/>
    </source>
</evidence>
<keyword evidence="1" id="KW-0472">Membrane</keyword>
<feature type="transmembrane region" description="Helical" evidence="1">
    <location>
        <begin position="130"/>
        <end position="150"/>
    </location>
</feature>
<keyword evidence="1" id="KW-0812">Transmembrane</keyword>
<feature type="transmembrane region" description="Helical" evidence="1">
    <location>
        <begin position="43"/>
        <end position="63"/>
    </location>
</feature>
<dbReference type="Proteomes" id="UP001408594">
    <property type="component" value="Unassembled WGS sequence"/>
</dbReference>